<dbReference type="SUPFAM" id="SSF52540">
    <property type="entry name" value="P-loop containing nucleoside triphosphate hydrolases"/>
    <property type="match status" value="1"/>
</dbReference>
<evidence type="ECO:0000313" key="10">
    <source>
        <dbReference type="Proteomes" id="UP000288805"/>
    </source>
</evidence>
<feature type="domain" description="NB-ARC" evidence="6">
    <location>
        <begin position="175"/>
        <end position="230"/>
    </location>
</feature>
<dbReference type="GO" id="GO:0006952">
    <property type="term" value="P:defense response"/>
    <property type="evidence" value="ECO:0007669"/>
    <property type="project" value="UniProtKB-KW"/>
</dbReference>
<evidence type="ECO:0000259" key="7">
    <source>
        <dbReference type="Pfam" id="PF18052"/>
    </source>
</evidence>
<evidence type="ECO:0000256" key="4">
    <source>
        <dbReference type="ARBA" id="ARBA00022821"/>
    </source>
</evidence>
<dbReference type="Gene3D" id="2.130.10.10">
    <property type="entry name" value="YVTN repeat-like/Quinoprotein amine dehydrogenase"/>
    <property type="match status" value="1"/>
</dbReference>
<dbReference type="InterPro" id="IPR015943">
    <property type="entry name" value="WD40/YVTN_repeat-like_dom_sf"/>
</dbReference>
<dbReference type="GO" id="GO:0043531">
    <property type="term" value="F:ADP binding"/>
    <property type="evidence" value="ECO:0007669"/>
    <property type="project" value="InterPro"/>
</dbReference>
<dbReference type="SUPFAM" id="SSF50978">
    <property type="entry name" value="WD40 repeat-like"/>
    <property type="match status" value="1"/>
</dbReference>
<keyword evidence="5" id="KW-0067">ATP-binding</keyword>
<dbReference type="Pfam" id="PF18052">
    <property type="entry name" value="Rx_N"/>
    <property type="match status" value="1"/>
</dbReference>
<evidence type="ECO:0000256" key="1">
    <source>
        <dbReference type="ARBA" id="ARBA00022614"/>
    </source>
</evidence>
<dbReference type="Proteomes" id="UP000288805">
    <property type="component" value="Unassembled WGS sequence"/>
</dbReference>
<dbReference type="InterPro" id="IPR036322">
    <property type="entry name" value="WD40_repeat_dom_sf"/>
</dbReference>
<keyword evidence="2" id="KW-0677">Repeat</keyword>
<dbReference type="EMBL" id="QGNW01001794">
    <property type="protein sequence ID" value="RVW30526.1"/>
    <property type="molecule type" value="Genomic_DNA"/>
</dbReference>
<dbReference type="GO" id="GO:0005524">
    <property type="term" value="F:ATP binding"/>
    <property type="evidence" value="ECO:0007669"/>
    <property type="project" value="UniProtKB-KW"/>
</dbReference>
<dbReference type="GO" id="GO:0051707">
    <property type="term" value="P:response to other organism"/>
    <property type="evidence" value="ECO:0007669"/>
    <property type="project" value="UniProtKB-ARBA"/>
</dbReference>
<dbReference type="Gene3D" id="3.40.50.300">
    <property type="entry name" value="P-loop containing nucleotide triphosphate hydrolases"/>
    <property type="match status" value="1"/>
</dbReference>
<feature type="domain" description="R13L1/DRL21-like LRR repeat region" evidence="8">
    <location>
        <begin position="330"/>
        <end position="453"/>
    </location>
</feature>
<dbReference type="PANTHER" id="PTHR36766">
    <property type="entry name" value="PLANT BROAD-SPECTRUM MILDEW RESISTANCE PROTEIN RPW8"/>
    <property type="match status" value="1"/>
</dbReference>
<dbReference type="AlphaFoldDB" id="A0A438D520"/>
<gene>
    <name evidence="9" type="primary">RPPL1_204</name>
    <name evidence="9" type="ORF">CK203_097786</name>
</gene>
<keyword evidence="4" id="KW-0611">Plant defense</keyword>
<evidence type="ECO:0000259" key="6">
    <source>
        <dbReference type="Pfam" id="PF00931"/>
    </source>
</evidence>
<dbReference type="InterPro" id="IPR056789">
    <property type="entry name" value="LRR_R13L1-DRL21"/>
</dbReference>
<keyword evidence="3" id="KW-0547">Nucleotide-binding</keyword>
<dbReference type="Pfam" id="PF00931">
    <property type="entry name" value="NB-ARC"/>
    <property type="match status" value="1"/>
</dbReference>
<comment type="caution">
    <text evidence="9">The sequence shown here is derived from an EMBL/GenBank/DDBJ whole genome shotgun (WGS) entry which is preliminary data.</text>
</comment>
<organism evidence="9 10">
    <name type="scientific">Vitis vinifera</name>
    <name type="common">Grape</name>
    <dbReference type="NCBI Taxonomy" id="29760"/>
    <lineage>
        <taxon>Eukaryota</taxon>
        <taxon>Viridiplantae</taxon>
        <taxon>Streptophyta</taxon>
        <taxon>Embryophyta</taxon>
        <taxon>Tracheophyta</taxon>
        <taxon>Spermatophyta</taxon>
        <taxon>Magnoliopsida</taxon>
        <taxon>eudicotyledons</taxon>
        <taxon>Gunneridae</taxon>
        <taxon>Pentapetalae</taxon>
        <taxon>rosids</taxon>
        <taxon>Vitales</taxon>
        <taxon>Vitaceae</taxon>
        <taxon>Viteae</taxon>
        <taxon>Vitis</taxon>
    </lineage>
</organism>
<dbReference type="SUPFAM" id="SSF52047">
    <property type="entry name" value="RNI-like"/>
    <property type="match status" value="1"/>
</dbReference>
<dbReference type="SUPFAM" id="SSF52058">
    <property type="entry name" value="L domain-like"/>
    <property type="match status" value="1"/>
</dbReference>
<dbReference type="InterPro" id="IPR027417">
    <property type="entry name" value="P-loop_NTPase"/>
</dbReference>
<name>A0A438D520_VITVI</name>
<evidence type="ECO:0000256" key="3">
    <source>
        <dbReference type="ARBA" id="ARBA00022741"/>
    </source>
</evidence>
<keyword evidence="1" id="KW-0433">Leucine-rich repeat</keyword>
<accession>A0A438D520</accession>
<evidence type="ECO:0000313" key="9">
    <source>
        <dbReference type="EMBL" id="RVW30526.1"/>
    </source>
</evidence>
<sequence>MAGAVAGGGALLSASLQVLFDRMASRDVLTFLREQELSATLLTELKTKFLAVKAVLNDAEAKQIANSDVKDWVDELKDAVYDAEDLLDEITTEALRCEMESDSHTTATQVPNIIPALLNSSDEGIESRVKGITETLVVLAKRIAVLGLKEGVGENLSERWPTTSLVDESKVYGRDDNKEKIVDFLLSRNASGNKIGVIALVGIGGIGKTTLAQLAYNDRRVEECFDLKAWERLNRKKFLIVLDDVWDENYNNWDRLQTPFTVGLPGNSYPLTTAGRYSLAAFGCEDPRRLRHLDIRHGKVKEIPSQMGQLKSIQKLTNYRVGKKSGTRVGELRELSHIGGILSIEELQKVVDGGDASGANLVGKRYLDDLQLEWNDGCGVEQNGADIVLNNLQPHSNLKRLTIQGYGGLRFPDWLEGPAILINMVSLRLSSCKNVSAFPPLGLLPCLKHLYISGAEEVETVGAEFFGTDSSSTKPSFVSLKALSFNHMPKWKEWLCLGGQGGEFPRLKELDIKDCPKLSGDLPNHLPLLTKLEIEKCEQLVAPLPRVPAIRELETRNNGVMFFRSPASDFKRLESLITSDISQWTELPPVLQKLSIENADSLESLLEEEILQSNTCLQDLTITKCSFSRTLRRVCLPITLKSLHIYELKNLELLVPEFFKCHFSLLETLDIFGSTCNSLCFPLSPFPRLTGLVICRLKGLESLSFSISEGNPTSFDHLSISGCPNLVSIELPALNVSRFFIGHCKNLKSLLHKAPCFQSLGLEACPELTFPIQGLPSNLTSLLVINCEKFRSQMELGLQGLTSLRHFSILSECEDLELFPKECLLPSTLTSLHISHLPNLKSLDSKGLQLLTTLQKLEISDCPKLQSLTEEGLPTSLSDSKGLQLLTSLQNLHVTNCPKLQSLTEEGLPTSLSFLTIENCPLLKERCKFGTAEGINSDVWLIRLLRSRAFLAASFEVDGPHSCCEGHSLVTSPERPPRIWSGTADWYIRFWSTTNGNHLNHVDKGSQVCNLAWSKNVNELVSTHGYSQNQILVWKHPSMTKVTTLTGHSLLVLYLAMSWDGQAEKWRRDRINSQLATLSKLIPKSKKR</sequence>
<dbReference type="Gene3D" id="3.80.10.10">
    <property type="entry name" value="Ribonuclease Inhibitor"/>
    <property type="match status" value="3"/>
</dbReference>
<dbReference type="PRINTS" id="PR00364">
    <property type="entry name" value="DISEASERSIST"/>
</dbReference>
<dbReference type="PANTHER" id="PTHR36766:SF40">
    <property type="entry name" value="DISEASE RESISTANCE PROTEIN RGA3"/>
    <property type="match status" value="1"/>
</dbReference>
<proteinExistence type="predicted"/>
<dbReference type="InterPro" id="IPR032675">
    <property type="entry name" value="LRR_dom_sf"/>
</dbReference>
<dbReference type="Gene3D" id="1.20.5.4130">
    <property type="match status" value="1"/>
</dbReference>
<evidence type="ECO:0000256" key="5">
    <source>
        <dbReference type="ARBA" id="ARBA00022840"/>
    </source>
</evidence>
<dbReference type="Pfam" id="PF25019">
    <property type="entry name" value="LRR_R13L1-DRL21"/>
    <property type="match status" value="1"/>
</dbReference>
<feature type="domain" description="Disease resistance N-terminal" evidence="7">
    <location>
        <begin position="12"/>
        <end position="102"/>
    </location>
</feature>
<evidence type="ECO:0000256" key="2">
    <source>
        <dbReference type="ARBA" id="ARBA00022737"/>
    </source>
</evidence>
<protein>
    <submittedName>
        <fullName evidence="9">Putative disease resistance RPP13-like protein 1</fullName>
    </submittedName>
</protein>
<dbReference type="InterPro" id="IPR002182">
    <property type="entry name" value="NB-ARC"/>
</dbReference>
<reference evidence="9 10" key="1">
    <citation type="journal article" date="2018" name="PLoS Genet.">
        <title>Population sequencing reveals clonal diversity and ancestral inbreeding in the grapevine cultivar Chardonnay.</title>
        <authorList>
            <person name="Roach M.J."/>
            <person name="Johnson D.L."/>
            <person name="Bohlmann J."/>
            <person name="van Vuuren H.J."/>
            <person name="Jones S.J."/>
            <person name="Pretorius I.S."/>
            <person name="Schmidt S.A."/>
            <person name="Borneman A.R."/>
        </authorList>
    </citation>
    <scope>NUCLEOTIDE SEQUENCE [LARGE SCALE GENOMIC DNA]</scope>
    <source>
        <strain evidence="10">cv. Chardonnay</strain>
        <tissue evidence="9">Leaf</tissue>
    </source>
</reference>
<evidence type="ECO:0000259" key="8">
    <source>
        <dbReference type="Pfam" id="PF25019"/>
    </source>
</evidence>
<dbReference type="InterPro" id="IPR041118">
    <property type="entry name" value="Rx_N"/>
</dbReference>